<dbReference type="Proteomes" id="UP001055811">
    <property type="component" value="Linkage Group LG01"/>
</dbReference>
<evidence type="ECO:0000313" key="1">
    <source>
        <dbReference type="EMBL" id="KAI3791889.1"/>
    </source>
</evidence>
<reference evidence="1 2" key="2">
    <citation type="journal article" date="2022" name="Mol. Ecol. Resour.">
        <title>The genomes of chicory, endive, great burdock and yacon provide insights into Asteraceae paleo-polyploidization history and plant inulin production.</title>
        <authorList>
            <person name="Fan W."/>
            <person name="Wang S."/>
            <person name="Wang H."/>
            <person name="Wang A."/>
            <person name="Jiang F."/>
            <person name="Liu H."/>
            <person name="Zhao H."/>
            <person name="Xu D."/>
            <person name="Zhang Y."/>
        </authorList>
    </citation>
    <scope>NUCLEOTIDE SEQUENCE [LARGE SCALE GENOMIC DNA]</scope>
    <source>
        <strain evidence="2">cv. Punajuju</strain>
        <tissue evidence="1">Leaves</tissue>
    </source>
</reference>
<comment type="caution">
    <text evidence="1">The sequence shown here is derived from an EMBL/GenBank/DDBJ whole genome shotgun (WGS) entry which is preliminary data.</text>
</comment>
<reference evidence="2" key="1">
    <citation type="journal article" date="2022" name="Mol. Ecol. Resour.">
        <title>The genomes of chicory, endive, great burdock and yacon provide insights into Asteraceae palaeo-polyploidization history and plant inulin production.</title>
        <authorList>
            <person name="Fan W."/>
            <person name="Wang S."/>
            <person name="Wang H."/>
            <person name="Wang A."/>
            <person name="Jiang F."/>
            <person name="Liu H."/>
            <person name="Zhao H."/>
            <person name="Xu D."/>
            <person name="Zhang Y."/>
        </authorList>
    </citation>
    <scope>NUCLEOTIDE SEQUENCE [LARGE SCALE GENOMIC DNA]</scope>
    <source>
        <strain evidence="2">cv. Punajuju</strain>
    </source>
</reference>
<name>A0ACB9H7N2_CICIN</name>
<gene>
    <name evidence="1" type="ORF">L2E82_05753</name>
</gene>
<protein>
    <submittedName>
        <fullName evidence="1">Uncharacterized protein</fullName>
    </submittedName>
</protein>
<dbReference type="EMBL" id="CM042009">
    <property type="protein sequence ID" value="KAI3791889.1"/>
    <property type="molecule type" value="Genomic_DNA"/>
</dbReference>
<evidence type="ECO:0000313" key="2">
    <source>
        <dbReference type="Proteomes" id="UP001055811"/>
    </source>
</evidence>
<proteinExistence type="predicted"/>
<accession>A0ACB9H7N2</accession>
<organism evidence="1 2">
    <name type="scientific">Cichorium intybus</name>
    <name type="common">Chicory</name>
    <dbReference type="NCBI Taxonomy" id="13427"/>
    <lineage>
        <taxon>Eukaryota</taxon>
        <taxon>Viridiplantae</taxon>
        <taxon>Streptophyta</taxon>
        <taxon>Embryophyta</taxon>
        <taxon>Tracheophyta</taxon>
        <taxon>Spermatophyta</taxon>
        <taxon>Magnoliopsida</taxon>
        <taxon>eudicotyledons</taxon>
        <taxon>Gunneridae</taxon>
        <taxon>Pentapetalae</taxon>
        <taxon>asterids</taxon>
        <taxon>campanulids</taxon>
        <taxon>Asterales</taxon>
        <taxon>Asteraceae</taxon>
        <taxon>Cichorioideae</taxon>
        <taxon>Cichorieae</taxon>
        <taxon>Cichoriinae</taxon>
        <taxon>Cichorium</taxon>
    </lineage>
</organism>
<sequence>MTKTRSDSKGTNLEQELLQYKEENEERIKKLEGTIDAMRAESEKRHAKLMNLMLQQAQTTTLSQPSPSTVMPPPVTAAISMSTTSLHQGATSLRTLVGGFPMIDKSYIITLKDAEVLDTHEPQNRITEGDMDLQGYIVKDGLVYYRDCLVLPWTTEWVPRIFNEV</sequence>
<keyword evidence="2" id="KW-1185">Reference proteome</keyword>